<dbReference type="InterPro" id="IPR004589">
    <property type="entry name" value="DNA_helicase_ATP-dep_RecQ"/>
</dbReference>
<dbReference type="Pfam" id="PF00270">
    <property type="entry name" value="DEAD"/>
    <property type="match status" value="1"/>
</dbReference>
<dbReference type="EC" id="3.1.3.16" evidence="5"/>
<evidence type="ECO:0000256" key="9">
    <source>
        <dbReference type="ARBA" id="ARBA00022806"/>
    </source>
</evidence>
<dbReference type="CDD" id="cd17920">
    <property type="entry name" value="DEXHc_RecQ"/>
    <property type="match status" value="1"/>
</dbReference>
<dbReference type="SUPFAM" id="SSF81606">
    <property type="entry name" value="PP2C-like"/>
    <property type="match status" value="1"/>
</dbReference>
<feature type="domain" description="Helicase C-terminal" evidence="22">
    <location>
        <begin position="894"/>
        <end position="1045"/>
    </location>
</feature>
<comment type="caution">
    <text evidence="24">The sequence shown here is derived from an EMBL/GenBank/DDBJ whole genome shotgun (WGS) entry which is preliminary data.</text>
</comment>
<dbReference type="SMART" id="SM00487">
    <property type="entry name" value="DEXDc"/>
    <property type="match status" value="1"/>
</dbReference>
<dbReference type="SMART" id="SM00332">
    <property type="entry name" value="PP2Cc"/>
    <property type="match status" value="1"/>
</dbReference>
<evidence type="ECO:0000256" key="4">
    <source>
        <dbReference type="ARBA" id="ARBA00006702"/>
    </source>
</evidence>
<dbReference type="SMART" id="SM00490">
    <property type="entry name" value="HELICc"/>
    <property type="match status" value="1"/>
</dbReference>
<dbReference type="InterPro" id="IPR002885">
    <property type="entry name" value="PPR_rpt"/>
</dbReference>
<dbReference type="Pfam" id="PF16124">
    <property type="entry name" value="RecQ_Zn_bind"/>
    <property type="match status" value="1"/>
</dbReference>
<dbReference type="Proteomes" id="UP000309340">
    <property type="component" value="Unassembled WGS sequence"/>
</dbReference>
<dbReference type="InterPro" id="IPR027417">
    <property type="entry name" value="P-loop_NTPase"/>
</dbReference>
<name>A0A4U0XYA9_9PEZI</name>
<reference evidence="24 25" key="1">
    <citation type="submission" date="2017-03" db="EMBL/GenBank/DDBJ databases">
        <title>Genomes of endolithic fungi from Antarctica.</title>
        <authorList>
            <person name="Coleine C."/>
            <person name="Masonjones S."/>
            <person name="Stajich J.E."/>
        </authorList>
    </citation>
    <scope>NUCLEOTIDE SEQUENCE [LARGE SCALE GENOMIC DNA]</scope>
    <source>
        <strain evidence="24 25">CCFEE 5184</strain>
    </source>
</reference>
<sequence length="1621" mass="180911">MSVPNSLLRLWAARLASRIAICSAMTYDLYQLSKARGKEGTMKLAVCDDTRRQLRAGGKQEMRTVEDVFVESLVAAGACREHAPWRIQRRVGAVREGCDGARTPKRGRGVPTRYFSTLSPTRQTAAAAALPEPEITREEYNGLVDTYDSPSDLWDKPEHNLPGHTPPSSRTPTLVLPEKAEQHLPLAPRLVVTPEQEAQPPYTPRVVLQPEDASHSASIRLFRQLLHRDLGRISQTAFWETYSALRSPRLRYLADDDIRRAFRHLSWVEYRHTEGAMPRYFALLEECVAEGIPVKTEDWNTAIAFAGRWVRYTTSKEMKYAVETWMRMENEGQAQADHVTFNILFDVAVKAGRFALADTIFNELNARDMPLTRYFRTSMIYYAGMRGDGEAVRKAFRDLVDAGEIVDTVVMNCVIISLVRAGEAAAAENVFSRMKTLVERKMGAESQGGGWRQQRELGNVLDRTAKKLRRERQQHERSFFGSQFSADPRREEVQKLTPIAPNARTYRILIQHHAYTSGDLGRIRDLLKEMEGKGFKVPGSLYTHLLRGFWRHGGWAYTAWNRKALQEIWDRVLAAAAAADSGGTVSHVSAMDDAFAPEKSEEDRGPCLTRGLAHSAIRAWYKCAGRKKMLEVWGLVKEKGGEMSKEDLSVLQGLVDRLVKEDSVPVQKEVILASLAGQDVFLQAATSFGKSLCFQLPAVVDYGITIVISPLLALMNNQLASLQGAGILVATINSTTTMTVKNAVLEDLKSGHPRTRLLYVTPEYCTLDYFRKCLRIVHEQRELARIAVDEAHCISEWGHDFRPSFKQLDFFKKEFPDVPMLCCTATATQRVRDDIVDTLGLDRSKLTTFTMTTHRPNLHFEIKFKSDEEDHYHDFLAWLKTTYDRRRDPGRKLELTQRNERVTNVPGIIYTLYRKDTEALAARLRNDGIGAKAYHAGLTIEQKDDHLAGWVANREGYDIIVATTAFGMGIDKENVRFVVHWQIPKSFEGFYQEAGRAGRDGKAGLCILYYSREDRDRAAQMMAREQERNAGFNNAGAKARETTIQRARSLQALIGYCENVSVCRHQLIAEYFGDTTMPKCNFACDWHKGADKLAGRKRKGLASEEWCATQRQTGGYGMGQTLSEPVVEKHSDEGQDDRVVFGVSAMQGWRINMEDAHANILDLQPLVGGDDEPLKPADSDVRISYFGVYDGHGGDKVALYTGEHLHKIIAKQEAFKKKDFEQALKDGFLAIDRAILSDPKYEEEVSGCTSTVGIVTKDKIYVGNAGDSRTVLGIKGRAKPLSFDHKPQNEGEKARICAAGGFVDFGRVNGNLALSRAIGDFEFKKSADLPPEQQIVTVYPEVTVHEITEDDEFIVFACDGIWDCQSSQAVVEFVRRGIAAKQELPSICENMMDNCLASNSETGGVGCDNMTMTVVALLQGKSKDEWYKMVGDRVANGDGPCAPPDDTSANRLVAEFRGPGRHHSFEDSADEYEMDMDQRTRMLGGRGNPGRVILLGDGTEINAEHHDDDGDVDMEDRGAAEELEDKDLAEQVQKGQADAKAESNGPVKERSDREETPGPDASKEATSEPTSTVEEVKSPMSPVVPTKLDAGSTQPPEMKVPLEGVDNKKMAEEKSASEASK</sequence>
<comment type="catalytic activity">
    <reaction evidence="13">
        <text>Couples ATP hydrolysis with the unwinding of duplex DNA by translocating in the 3'-5' direction.</text>
        <dbReference type="EC" id="5.6.2.4"/>
    </reaction>
</comment>
<dbReference type="GO" id="GO:0043138">
    <property type="term" value="F:3'-5' DNA helicase activity"/>
    <property type="evidence" value="ECO:0007669"/>
    <property type="project" value="UniProtKB-EC"/>
</dbReference>
<evidence type="ECO:0000256" key="12">
    <source>
        <dbReference type="ARBA" id="ARBA00023211"/>
    </source>
</evidence>
<dbReference type="GO" id="GO:0003676">
    <property type="term" value="F:nucleic acid binding"/>
    <property type="evidence" value="ECO:0007669"/>
    <property type="project" value="InterPro"/>
</dbReference>
<evidence type="ECO:0000256" key="16">
    <source>
        <dbReference type="ARBA" id="ARBA00074087"/>
    </source>
</evidence>
<evidence type="ECO:0000256" key="10">
    <source>
        <dbReference type="ARBA" id="ARBA00022840"/>
    </source>
</evidence>
<keyword evidence="25" id="KW-1185">Reference proteome</keyword>
<proteinExistence type="inferred from homology"/>
<dbReference type="NCBIfam" id="TIGR00614">
    <property type="entry name" value="recQ_fam"/>
    <property type="match status" value="1"/>
</dbReference>
<evidence type="ECO:0000256" key="5">
    <source>
        <dbReference type="ARBA" id="ARBA00013081"/>
    </source>
</evidence>
<keyword evidence="8 18" id="KW-0378">Hydrolase</keyword>
<keyword evidence="12" id="KW-0464">Manganese</keyword>
<dbReference type="GO" id="GO:0004722">
    <property type="term" value="F:protein serine/threonine phosphatase activity"/>
    <property type="evidence" value="ECO:0007669"/>
    <property type="project" value="UniProtKB-EC"/>
</dbReference>
<dbReference type="Gene3D" id="3.40.50.300">
    <property type="entry name" value="P-loop containing nucleotide triphosphate hydrolases"/>
    <property type="match status" value="2"/>
</dbReference>
<feature type="signal peptide" evidence="20">
    <location>
        <begin position="1"/>
        <end position="24"/>
    </location>
</feature>
<dbReference type="PROSITE" id="PS01032">
    <property type="entry name" value="PPM_1"/>
    <property type="match status" value="1"/>
</dbReference>
<dbReference type="OrthoDB" id="10261556at2759"/>
<dbReference type="InterPro" id="IPR001650">
    <property type="entry name" value="Helicase_C-like"/>
</dbReference>
<comment type="similarity">
    <text evidence="3">Belongs to the helicase family. RecQ subfamily.</text>
</comment>
<evidence type="ECO:0000313" key="25">
    <source>
        <dbReference type="Proteomes" id="UP000309340"/>
    </source>
</evidence>
<dbReference type="GO" id="GO:0005694">
    <property type="term" value="C:chromosome"/>
    <property type="evidence" value="ECO:0007669"/>
    <property type="project" value="TreeGrafter"/>
</dbReference>
<dbReference type="EC" id="5.6.2.4" evidence="14"/>
<evidence type="ECO:0000256" key="17">
    <source>
        <dbReference type="PROSITE-ProRule" id="PRU00708"/>
    </source>
</evidence>
<protein>
    <recommendedName>
        <fullName evidence="16">Protein phosphatase 2C homolog 2</fullName>
        <ecNumber evidence="5">3.1.3.16</ecNumber>
        <ecNumber evidence="14">5.6.2.4</ecNumber>
    </recommendedName>
</protein>
<evidence type="ECO:0000256" key="20">
    <source>
        <dbReference type="SAM" id="SignalP"/>
    </source>
</evidence>
<dbReference type="InterPro" id="IPR036457">
    <property type="entry name" value="PPM-type-like_dom_sf"/>
</dbReference>
<dbReference type="Pfam" id="PF00271">
    <property type="entry name" value="Helicase_C"/>
    <property type="match status" value="1"/>
</dbReference>
<dbReference type="InterPro" id="IPR011990">
    <property type="entry name" value="TPR-like_helical_dom_sf"/>
</dbReference>
<comment type="cofactor">
    <cofactor evidence="2">
        <name>Mg(2+)</name>
        <dbReference type="ChEBI" id="CHEBI:18420"/>
    </cofactor>
</comment>
<dbReference type="PANTHER" id="PTHR13710:SF152">
    <property type="entry name" value="ATP-DEPENDENT DNA HELICASE Q5"/>
    <property type="match status" value="1"/>
</dbReference>
<keyword evidence="6" id="KW-0479">Metal-binding</keyword>
<dbReference type="PROSITE" id="PS51375">
    <property type="entry name" value="PPR"/>
    <property type="match status" value="1"/>
</dbReference>
<dbReference type="InterPro" id="IPR011545">
    <property type="entry name" value="DEAD/DEAH_box_helicase_dom"/>
</dbReference>
<feature type="domain" description="PPM-type phosphatase" evidence="23">
    <location>
        <begin position="1140"/>
        <end position="1417"/>
    </location>
</feature>
<dbReference type="CDD" id="cd00143">
    <property type="entry name" value="PP2Cc"/>
    <property type="match status" value="1"/>
</dbReference>
<keyword evidence="20" id="KW-0732">Signal</keyword>
<feature type="repeat" description="PPR" evidence="17">
    <location>
        <begin position="502"/>
        <end position="537"/>
    </location>
</feature>
<dbReference type="PROSITE" id="PS51192">
    <property type="entry name" value="HELICASE_ATP_BIND_1"/>
    <property type="match status" value="1"/>
</dbReference>
<keyword evidence="11 18" id="KW-0904">Protein phosphatase</keyword>
<evidence type="ECO:0000259" key="23">
    <source>
        <dbReference type="PROSITE" id="PS51746"/>
    </source>
</evidence>
<dbReference type="GO" id="GO:0000724">
    <property type="term" value="P:double-strand break repair via homologous recombination"/>
    <property type="evidence" value="ECO:0007669"/>
    <property type="project" value="TreeGrafter"/>
</dbReference>
<dbReference type="EMBL" id="NAJQ01000018">
    <property type="protein sequence ID" value="TKA83012.1"/>
    <property type="molecule type" value="Genomic_DNA"/>
</dbReference>
<dbReference type="Pfam" id="PF00481">
    <property type="entry name" value="PP2C"/>
    <property type="match status" value="1"/>
</dbReference>
<evidence type="ECO:0000313" key="24">
    <source>
        <dbReference type="EMBL" id="TKA83012.1"/>
    </source>
</evidence>
<dbReference type="GO" id="GO:0005737">
    <property type="term" value="C:cytoplasm"/>
    <property type="evidence" value="ECO:0007669"/>
    <property type="project" value="TreeGrafter"/>
</dbReference>
<keyword evidence="9" id="KW-0347">Helicase</keyword>
<feature type="region of interest" description="Disordered" evidence="19">
    <location>
        <begin position="151"/>
        <end position="172"/>
    </location>
</feature>
<accession>A0A4U0XYA9</accession>
<evidence type="ECO:0000256" key="11">
    <source>
        <dbReference type="ARBA" id="ARBA00022912"/>
    </source>
</evidence>
<dbReference type="STRING" id="329884.A0A4U0XYA9"/>
<comment type="similarity">
    <text evidence="4 18">Belongs to the PP2C family.</text>
</comment>
<feature type="region of interest" description="Disordered" evidence="19">
    <location>
        <begin position="1529"/>
        <end position="1621"/>
    </location>
</feature>
<comment type="cofactor">
    <cofactor evidence="1">
        <name>Mn(2+)</name>
        <dbReference type="ChEBI" id="CHEBI:29035"/>
    </cofactor>
</comment>
<feature type="compositionally biased region" description="Basic and acidic residues" evidence="19">
    <location>
        <begin position="1537"/>
        <end position="1566"/>
    </location>
</feature>
<dbReference type="PROSITE" id="PS51194">
    <property type="entry name" value="HELICASE_CTER"/>
    <property type="match status" value="1"/>
</dbReference>
<evidence type="ECO:0000259" key="22">
    <source>
        <dbReference type="PROSITE" id="PS51194"/>
    </source>
</evidence>
<dbReference type="InterPro" id="IPR001932">
    <property type="entry name" value="PPM-type_phosphatase-like_dom"/>
</dbReference>
<gene>
    <name evidence="24" type="ORF">B0A55_00861</name>
</gene>
<organism evidence="24 25">
    <name type="scientific">Friedmanniomyces simplex</name>
    <dbReference type="NCBI Taxonomy" id="329884"/>
    <lineage>
        <taxon>Eukaryota</taxon>
        <taxon>Fungi</taxon>
        <taxon>Dikarya</taxon>
        <taxon>Ascomycota</taxon>
        <taxon>Pezizomycotina</taxon>
        <taxon>Dothideomycetes</taxon>
        <taxon>Dothideomycetidae</taxon>
        <taxon>Mycosphaerellales</taxon>
        <taxon>Teratosphaeriaceae</taxon>
        <taxon>Friedmanniomyces</taxon>
    </lineage>
</organism>
<dbReference type="Gene3D" id="1.25.40.10">
    <property type="entry name" value="Tetratricopeptide repeat domain"/>
    <property type="match status" value="1"/>
</dbReference>
<feature type="domain" description="Helicase ATP-binding" evidence="21">
    <location>
        <begin position="671"/>
        <end position="845"/>
    </location>
</feature>
<dbReference type="GO" id="GO:0005524">
    <property type="term" value="F:ATP binding"/>
    <property type="evidence" value="ECO:0007669"/>
    <property type="project" value="UniProtKB-KW"/>
</dbReference>
<dbReference type="InterPro" id="IPR000222">
    <property type="entry name" value="PP2C_BS"/>
</dbReference>
<evidence type="ECO:0000256" key="1">
    <source>
        <dbReference type="ARBA" id="ARBA00001936"/>
    </source>
</evidence>
<evidence type="ECO:0000256" key="6">
    <source>
        <dbReference type="ARBA" id="ARBA00022723"/>
    </source>
</evidence>
<keyword evidence="10" id="KW-0067">ATP-binding</keyword>
<feature type="chain" id="PRO_5020533528" description="Protein phosphatase 2C homolog 2" evidence="20">
    <location>
        <begin position="25"/>
        <end position="1621"/>
    </location>
</feature>
<dbReference type="Gene3D" id="3.60.40.10">
    <property type="entry name" value="PPM-type phosphatase domain"/>
    <property type="match status" value="1"/>
</dbReference>
<dbReference type="PROSITE" id="PS51746">
    <property type="entry name" value="PPM_2"/>
    <property type="match status" value="1"/>
</dbReference>
<dbReference type="FunFam" id="3.60.40.10:FF:000016">
    <property type="entry name" value="Protein phosphatase 2C"/>
    <property type="match status" value="1"/>
</dbReference>
<comment type="catalytic activity">
    <reaction evidence="15">
        <text>O-phospho-L-threonyl-[protein] + H2O = L-threonyl-[protein] + phosphate</text>
        <dbReference type="Rhea" id="RHEA:47004"/>
        <dbReference type="Rhea" id="RHEA-COMP:11060"/>
        <dbReference type="Rhea" id="RHEA-COMP:11605"/>
        <dbReference type="ChEBI" id="CHEBI:15377"/>
        <dbReference type="ChEBI" id="CHEBI:30013"/>
        <dbReference type="ChEBI" id="CHEBI:43474"/>
        <dbReference type="ChEBI" id="CHEBI:61977"/>
        <dbReference type="EC" id="3.1.3.16"/>
    </reaction>
    <physiologicalReaction direction="left-to-right" evidence="15">
        <dbReference type="Rhea" id="RHEA:47005"/>
    </physiologicalReaction>
</comment>
<keyword evidence="7" id="KW-0547">Nucleotide-binding</keyword>
<evidence type="ECO:0000256" key="8">
    <source>
        <dbReference type="ARBA" id="ARBA00022801"/>
    </source>
</evidence>
<dbReference type="PANTHER" id="PTHR13710">
    <property type="entry name" value="DNA HELICASE RECQ FAMILY MEMBER"/>
    <property type="match status" value="1"/>
</dbReference>
<evidence type="ECO:0000256" key="19">
    <source>
        <dbReference type="SAM" id="MobiDB-lite"/>
    </source>
</evidence>
<evidence type="ECO:0000256" key="2">
    <source>
        <dbReference type="ARBA" id="ARBA00001946"/>
    </source>
</evidence>
<feature type="compositionally biased region" description="Basic and acidic residues" evidence="19">
    <location>
        <begin position="1605"/>
        <end position="1621"/>
    </location>
</feature>
<evidence type="ECO:0000259" key="21">
    <source>
        <dbReference type="PROSITE" id="PS51192"/>
    </source>
</evidence>
<evidence type="ECO:0000256" key="14">
    <source>
        <dbReference type="ARBA" id="ARBA00034808"/>
    </source>
</evidence>
<dbReference type="SUPFAM" id="SSF52540">
    <property type="entry name" value="P-loop containing nucleoside triphosphate hydrolases"/>
    <property type="match status" value="1"/>
</dbReference>
<dbReference type="GO" id="GO:0005634">
    <property type="term" value="C:nucleus"/>
    <property type="evidence" value="ECO:0007669"/>
    <property type="project" value="TreeGrafter"/>
</dbReference>
<evidence type="ECO:0000256" key="13">
    <source>
        <dbReference type="ARBA" id="ARBA00034617"/>
    </source>
</evidence>
<evidence type="ECO:0000256" key="3">
    <source>
        <dbReference type="ARBA" id="ARBA00005446"/>
    </source>
</evidence>
<dbReference type="GO" id="GO:0046872">
    <property type="term" value="F:metal ion binding"/>
    <property type="evidence" value="ECO:0007669"/>
    <property type="project" value="UniProtKB-KW"/>
</dbReference>
<dbReference type="GO" id="GO:0009378">
    <property type="term" value="F:four-way junction helicase activity"/>
    <property type="evidence" value="ECO:0007669"/>
    <property type="project" value="TreeGrafter"/>
</dbReference>
<dbReference type="InterPro" id="IPR032284">
    <property type="entry name" value="RecQ_Zn-bd"/>
</dbReference>
<evidence type="ECO:0000256" key="7">
    <source>
        <dbReference type="ARBA" id="ARBA00022741"/>
    </source>
</evidence>
<dbReference type="InterPro" id="IPR014001">
    <property type="entry name" value="Helicase_ATP-bd"/>
</dbReference>
<evidence type="ECO:0000256" key="15">
    <source>
        <dbReference type="ARBA" id="ARBA00048832"/>
    </source>
</evidence>
<evidence type="ECO:0000256" key="18">
    <source>
        <dbReference type="RuleBase" id="RU003465"/>
    </source>
</evidence>